<dbReference type="SMART" id="SM00855">
    <property type="entry name" value="PGAM"/>
    <property type="match status" value="1"/>
</dbReference>
<evidence type="ECO:0000313" key="5">
    <source>
        <dbReference type="Proteomes" id="UP000587527"/>
    </source>
</evidence>
<proteinExistence type="predicted"/>
<dbReference type="GO" id="GO:0045820">
    <property type="term" value="P:negative regulation of glycolytic process"/>
    <property type="evidence" value="ECO:0007669"/>
    <property type="project" value="TreeGrafter"/>
</dbReference>
<evidence type="ECO:0000256" key="2">
    <source>
        <dbReference type="PIRSR" id="PIRSR613078-1"/>
    </source>
</evidence>
<feature type="active site" description="Tele-phosphohistidine intermediate" evidence="2">
    <location>
        <position position="9"/>
    </location>
</feature>
<feature type="active site" description="Proton donor/acceptor" evidence="2">
    <location>
        <position position="80"/>
    </location>
</feature>
<dbReference type="InterPro" id="IPR022492">
    <property type="entry name" value="Phosphomutase_MSMEG4193_put"/>
</dbReference>
<dbReference type="InterPro" id="IPR013078">
    <property type="entry name" value="His_Pase_superF_clade-1"/>
</dbReference>
<dbReference type="InterPro" id="IPR051695">
    <property type="entry name" value="Phosphoglycerate_Mutase"/>
</dbReference>
<dbReference type="InterPro" id="IPR029033">
    <property type="entry name" value="His_PPase_superfam"/>
</dbReference>
<dbReference type="Gene3D" id="3.40.50.1240">
    <property type="entry name" value="Phosphoglycerate mutase-like"/>
    <property type="match status" value="1"/>
</dbReference>
<dbReference type="GO" id="GO:0043456">
    <property type="term" value="P:regulation of pentose-phosphate shunt"/>
    <property type="evidence" value="ECO:0007669"/>
    <property type="project" value="TreeGrafter"/>
</dbReference>
<dbReference type="PANTHER" id="PTHR46517">
    <property type="entry name" value="FRUCTOSE-2,6-BISPHOSPHATASE TIGAR"/>
    <property type="match status" value="1"/>
</dbReference>
<feature type="binding site" evidence="3">
    <location>
        <position position="58"/>
    </location>
    <ligand>
        <name>substrate</name>
    </ligand>
</feature>
<feature type="binding site" evidence="3">
    <location>
        <begin position="80"/>
        <end position="83"/>
    </location>
    <ligand>
        <name>substrate</name>
    </ligand>
</feature>
<comment type="caution">
    <text evidence="4">The sequence shown here is derived from an EMBL/GenBank/DDBJ whole genome shotgun (WGS) entry which is preliminary data.</text>
</comment>
<dbReference type="AlphaFoldDB" id="A0A841BXD3"/>
<name>A0A841BXD3_9ACTN</name>
<dbReference type="CDD" id="cd07067">
    <property type="entry name" value="HP_PGM_like"/>
    <property type="match status" value="1"/>
</dbReference>
<evidence type="ECO:0000313" key="4">
    <source>
        <dbReference type="EMBL" id="MBB5873807.1"/>
    </source>
</evidence>
<evidence type="ECO:0000256" key="1">
    <source>
        <dbReference type="ARBA" id="ARBA00022801"/>
    </source>
</evidence>
<dbReference type="PANTHER" id="PTHR46517:SF1">
    <property type="entry name" value="FRUCTOSE-2,6-BISPHOSPHATASE TIGAR"/>
    <property type="match status" value="1"/>
</dbReference>
<dbReference type="GO" id="GO:0005829">
    <property type="term" value="C:cytosol"/>
    <property type="evidence" value="ECO:0007669"/>
    <property type="project" value="TreeGrafter"/>
</dbReference>
<dbReference type="GO" id="GO:0004331">
    <property type="term" value="F:fructose-2,6-bisphosphate 2-phosphatase activity"/>
    <property type="evidence" value="ECO:0007669"/>
    <property type="project" value="TreeGrafter"/>
</dbReference>
<dbReference type="Proteomes" id="UP000587527">
    <property type="component" value="Unassembled WGS sequence"/>
</dbReference>
<dbReference type="Pfam" id="PF00300">
    <property type="entry name" value="His_Phos_1"/>
    <property type="match status" value="1"/>
</dbReference>
<sequence length="210" mass="22172">MGTVILLRHGRTTANAAGILAGDTPAELDDRGRAQAAAAGERLADLPLAAVVTSPLLRCRQTLELALPQATPEVEADLTECGYGDWTGRSLKELAEDPLWTTVQQHASAVTFPGGESMSAMSARAVNAVRRHDAALGPDAVWLACSHGDIIKAIVADALGLHLDQFQRINVEPASLTLIRYTPQRPYLLRLNDLGGDLKPLVTPTVGGAA</sequence>
<dbReference type="NCBIfam" id="TIGR03848">
    <property type="entry name" value="MSMEG_4193"/>
    <property type="match status" value="1"/>
</dbReference>
<feature type="binding site" evidence="3">
    <location>
        <begin position="8"/>
        <end position="15"/>
    </location>
    <ligand>
        <name>substrate</name>
    </ligand>
</feature>
<reference evidence="4 5" key="1">
    <citation type="submission" date="2020-08" db="EMBL/GenBank/DDBJ databases">
        <title>Sequencing the genomes of 1000 actinobacteria strains.</title>
        <authorList>
            <person name="Klenk H.-P."/>
        </authorList>
    </citation>
    <scope>NUCLEOTIDE SEQUENCE [LARGE SCALE GENOMIC DNA]</scope>
    <source>
        <strain evidence="4 5">DSM 45362</strain>
    </source>
</reference>
<accession>A0A841BXD3</accession>
<dbReference type="SUPFAM" id="SSF53254">
    <property type="entry name" value="Phosphoglycerate mutase-like"/>
    <property type="match status" value="1"/>
</dbReference>
<gene>
    <name evidence="4" type="ORF">F4553_007241</name>
</gene>
<dbReference type="EMBL" id="JACHMN010000003">
    <property type="protein sequence ID" value="MBB5873807.1"/>
    <property type="molecule type" value="Genomic_DNA"/>
</dbReference>
<keyword evidence="5" id="KW-1185">Reference proteome</keyword>
<organism evidence="4 5">
    <name type="scientific">Allocatelliglobosispora scoriae</name>
    <dbReference type="NCBI Taxonomy" id="643052"/>
    <lineage>
        <taxon>Bacteria</taxon>
        <taxon>Bacillati</taxon>
        <taxon>Actinomycetota</taxon>
        <taxon>Actinomycetes</taxon>
        <taxon>Micromonosporales</taxon>
        <taxon>Micromonosporaceae</taxon>
        <taxon>Allocatelliglobosispora</taxon>
    </lineage>
</organism>
<dbReference type="RefSeq" id="WP_376776334.1">
    <property type="nucleotide sequence ID" value="NZ_JACHMN010000003.1"/>
</dbReference>
<protein>
    <submittedName>
        <fullName evidence="4">Putative phosphomutase (TIGR03848 family)</fullName>
    </submittedName>
</protein>
<keyword evidence="1" id="KW-0378">Hydrolase</keyword>
<evidence type="ECO:0000256" key="3">
    <source>
        <dbReference type="PIRSR" id="PIRSR613078-2"/>
    </source>
</evidence>